<gene>
    <name evidence="3" type="ORF">ACHAW5_001343</name>
</gene>
<dbReference type="EMBL" id="JALLAZ020001093">
    <property type="protein sequence ID" value="KAL3780876.1"/>
    <property type="molecule type" value="Genomic_DNA"/>
</dbReference>
<accession>A0ABD3P0R9</accession>
<dbReference type="PANTHER" id="PTHR21228:SF40">
    <property type="entry name" value="LD45607P"/>
    <property type="match status" value="1"/>
</dbReference>
<dbReference type="AlphaFoldDB" id="A0ABD3P0R9"/>
<sequence length="747" mass="84971">MRARRDWSDLRWARPPSTNRDENITRSQSKSPFIDSRWVPPAVRPFTNGENLTRSQSKSSFNDSRWVPPARSSHKHQASEKTRVHSRRTLNDAKHYRDYRKPTGVLSISNSPYMKGCQTIEELIRLASHRDLSPQHLSAFWSRIPQLLNMIRHRNHCHTSKQEHQQLKTNLKSILDDTIKQVDQFGSADITGAALGMAKIVTYYHNRSNNAILRWQYESLFKDIVFDHKFKARQDLFQLFATHSASLLPGFDVRCLANLAYAYALIERSPVLYDGTTLLDRISRYATEKSESFEPQGISNMVWAYATLGATHSHLFEKFANAVSQRNLDTFEPLHLANIVWAYSAVGKPISPLFNKVAATVVVRDLSLFSPQNLSNILLAYARTAQSSPCLFNKVAYDIITRDLKFFNPQDLCNTLWAYAKAKQSNPALFKKFADAVISSNLNPSFNNQNLANIVWAYATIGDHNHTLFEKVANAITNRDLDTFDHQNLSNTAWAFATAKIYHSRLFDVISDAAISLTCEFNAQSIAILLWAYAAIGRVDQRLFSSFVPTVATTMQDFQCQDLANIAWSYAISNVAAPDLFDCGFITALLNREHEFIDAQLRQLHQWQLWQLELGSATKLPSSLRQRCYEAFVFARVRPSVFQDDVIDVLTSIGLRPKEEVIMPSGYRMDACVIVKGENVAVEVDGPFHFTGCLPNGHTILKRRQVRCIDGAMVVSVPYWEWEALGNIRPRMQEYLSRKLGMNKGAE</sequence>
<feature type="region of interest" description="Disordered" evidence="1">
    <location>
        <begin position="1"/>
        <end position="94"/>
    </location>
</feature>
<feature type="compositionally biased region" description="Polar residues" evidence="1">
    <location>
        <begin position="48"/>
        <end position="63"/>
    </location>
</feature>
<proteinExistence type="predicted"/>
<evidence type="ECO:0000313" key="3">
    <source>
        <dbReference type="EMBL" id="KAL3780876.1"/>
    </source>
</evidence>
<feature type="domain" description="RNA-editing substrate-binding complex 6 protein" evidence="2">
    <location>
        <begin position="402"/>
        <end position="583"/>
    </location>
</feature>
<protein>
    <recommendedName>
        <fullName evidence="2">RNA-editing substrate-binding complex 6 protein domain-containing protein</fullName>
    </recommendedName>
</protein>
<keyword evidence="4" id="KW-1185">Reference proteome</keyword>
<feature type="compositionally biased region" description="Basic and acidic residues" evidence="1">
    <location>
        <begin position="1"/>
        <end position="12"/>
    </location>
</feature>
<evidence type="ECO:0000313" key="4">
    <source>
        <dbReference type="Proteomes" id="UP001530315"/>
    </source>
</evidence>
<dbReference type="InterPro" id="IPR058917">
    <property type="entry name" value="RESC6_dom"/>
</dbReference>
<dbReference type="InterPro" id="IPR050870">
    <property type="entry name" value="FAST_kinase"/>
</dbReference>
<dbReference type="Pfam" id="PF26188">
    <property type="entry name" value="RESC6"/>
    <property type="match status" value="1"/>
</dbReference>
<dbReference type="PANTHER" id="PTHR21228">
    <property type="entry name" value="FAST LEU-RICH DOMAIN-CONTAINING"/>
    <property type="match status" value="1"/>
</dbReference>
<organism evidence="3 4">
    <name type="scientific">Stephanodiscus triporus</name>
    <dbReference type="NCBI Taxonomy" id="2934178"/>
    <lineage>
        <taxon>Eukaryota</taxon>
        <taxon>Sar</taxon>
        <taxon>Stramenopiles</taxon>
        <taxon>Ochrophyta</taxon>
        <taxon>Bacillariophyta</taxon>
        <taxon>Coscinodiscophyceae</taxon>
        <taxon>Thalassiosirophycidae</taxon>
        <taxon>Stephanodiscales</taxon>
        <taxon>Stephanodiscaceae</taxon>
        <taxon>Stephanodiscus</taxon>
    </lineage>
</organism>
<comment type="caution">
    <text evidence="3">The sequence shown here is derived from an EMBL/GenBank/DDBJ whole genome shotgun (WGS) entry which is preliminary data.</text>
</comment>
<name>A0ABD3P0R9_9STRA</name>
<reference evidence="3 4" key="1">
    <citation type="submission" date="2024-10" db="EMBL/GenBank/DDBJ databases">
        <title>Updated reference genomes for cyclostephanoid diatoms.</title>
        <authorList>
            <person name="Roberts W.R."/>
            <person name="Alverson A.J."/>
        </authorList>
    </citation>
    <scope>NUCLEOTIDE SEQUENCE [LARGE SCALE GENOMIC DNA]</scope>
    <source>
        <strain evidence="3 4">AJA276-08</strain>
    </source>
</reference>
<dbReference type="Proteomes" id="UP001530315">
    <property type="component" value="Unassembled WGS sequence"/>
</dbReference>
<evidence type="ECO:0000256" key="1">
    <source>
        <dbReference type="SAM" id="MobiDB-lite"/>
    </source>
</evidence>
<evidence type="ECO:0000259" key="2">
    <source>
        <dbReference type="Pfam" id="PF26188"/>
    </source>
</evidence>
<feature type="compositionally biased region" description="Basic and acidic residues" evidence="1">
    <location>
        <begin position="77"/>
        <end position="94"/>
    </location>
</feature>